<protein>
    <submittedName>
        <fullName evidence="2">Type II toxin-antitoxin system RelE/ParE family toxin</fullName>
    </submittedName>
</protein>
<name>A0ABU3NV04_9FIRM</name>
<evidence type="ECO:0000256" key="1">
    <source>
        <dbReference type="ARBA" id="ARBA00022649"/>
    </source>
</evidence>
<dbReference type="EMBL" id="JAUOZS010000001">
    <property type="protein sequence ID" value="MDT8900265.1"/>
    <property type="molecule type" value="Genomic_DNA"/>
</dbReference>
<proteinExistence type="predicted"/>
<dbReference type="Proteomes" id="UP001254848">
    <property type="component" value="Unassembled WGS sequence"/>
</dbReference>
<dbReference type="Gene3D" id="3.30.2310.20">
    <property type="entry name" value="RelE-like"/>
    <property type="match status" value="1"/>
</dbReference>
<dbReference type="RefSeq" id="WP_413778818.1">
    <property type="nucleotide sequence ID" value="NZ_JAUOZS010000001.1"/>
</dbReference>
<evidence type="ECO:0000313" key="3">
    <source>
        <dbReference type="Proteomes" id="UP001254848"/>
    </source>
</evidence>
<comment type="caution">
    <text evidence="2">The sequence shown here is derived from an EMBL/GenBank/DDBJ whole genome shotgun (WGS) entry which is preliminary data.</text>
</comment>
<keyword evidence="1" id="KW-1277">Toxin-antitoxin system</keyword>
<gene>
    <name evidence="2" type="ORF">Q4T40_03305</name>
</gene>
<evidence type="ECO:0000313" key="2">
    <source>
        <dbReference type="EMBL" id="MDT8900265.1"/>
    </source>
</evidence>
<organism evidence="2 3">
    <name type="scientific">Anaeroselena agilis</name>
    <dbReference type="NCBI Taxonomy" id="3063788"/>
    <lineage>
        <taxon>Bacteria</taxon>
        <taxon>Bacillati</taxon>
        <taxon>Bacillota</taxon>
        <taxon>Negativicutes</taxon>
        <taxon>Acetonemataceae</taxon>
        <taxon>Anaeroselena</taxon>
    </lineage>
</organism>
<dbReference type="SUPFAM" id="SSF143011">
    <property type="entry name" value="RelE-like"/>
    <property type="match status" value="1"/>
</dbReference>
<sequence>MYKLVITELAHQDLDSIVSYIAVQLSNPKAAGDFIDEVTVCYGFLKSNPMMYERCQDRRLGEEGYRKAVIKNYVLVYKINEASKIVSIMRFFYGAQDYTKLI</sequence>
<dbReference type="InterPro" id="IPR007712">
    <property type="entry name" value="RelE/ParE_toxin"/>
</dbReference>
<accession>A0ABU3NV04</accession>
<dbReference type="Pfam" id="PF05016">
    <property type="entry name" value="ParE_toxin"/>
    <property type="match status" value="1"/>
</dbReference>
<reference evidence="2 3" key="1">
    <citation type="submission" date="2023-07" db="EMBL/GenBank/DDBJ databases">
        <title>The novel representative of Negativicutes class, Anaeroselena agilis gen. nov. sp. nov.</title>
        <authorList>
            <person name="Prokofeva M.I."/>
            <person name="Elcheninov A.G."/>
            <person name="Klyukina A."/>
            <person name="Kublanov I.V."/>
            <person name="Frolov E.N."/>
            <person name="Podosokorskaya O.A."/>
        </authorList>
    </citation>
    <scope>NUCLEOTIDE SEQUENCE [LARGE SCALE GENOMIC DNA]</scope>
    <source>
        <strain evidence="2 3">4137-cl</strain>
    </source>
</reference>
<dbReference type="InterPro" id="IPR035093">
    <property type="entry name" value="RelE/ParE_toxin_dom_sf"/>
</dbReference>
<keyword evidence="3" id="KW-1185">Reference proteome</keyword>